<dbReference type="Pfam" id="PF03092">
    <property type="entry name" value="BT1"/>
    <property type="match status" value="1"/>
</dbReference>
<dbReference type="STRING" id="1774969.AUC69_11040"/>
<keyword evidence="6 7" id="KW-0472">Membrane</keyword>
<feature type="transmembrane region" description="Helical" evidence="7">
    <location>
        <begin position="190"/>
        <end position="210"/>
    </location>
</feature>
<keyword evidence="9" id="KW-1185">Reference proteome</keyword>
<feature type="transmembrane region" description="Helical" evidence="7">
    <location>
        <begin position="365"/>
        <end position="385"/>
    </location>
</feature>
<dbReference type="InterPro" id="IPR036259">
    <property type="entry name" value="MFS_trans_sf"/>
</dbReference>
<keyword evidence="3" id="KW-0813">Transport</keyword>
<dbReference type="InterPro" id="IPR039309">
    <property type="entry name" value="BT1"/>
</dbReference>
<comment type="subcellular location">
    <subcellularLocation>
        <location evidence="1">Membrane</location>
        <topology evidence="1">Multi-pass membrane protein</topology>
    </subcellularLocation>
</comment>
<feature type="transmembrane region" description="Helical" evidence="7">
    <location>
        <begin position="70"/>
        <end position="91"/>
    </location>
</feature>
<comment type="caution">
    <text evidence="8">The sequence shown here is derived from an EMBL/GenBank/DDBJ whole genome shotgun (WGS) entry which is preliminary data.</text>
</comment>
<feature type="transmembrane region" description="Helical" evidence="7">
    <location>
        <begin position="35"/>
        <end position="58"/>
    </location>
</feature>
<gene>
    <name evidence="8" type="ORF">AUC69_11040</name>
</gene>
<evidence type="ECO:0000313" key="8">
    <source>
        <dbReference type="EMBL" id="ODR97638.1"/>
    </source>
</evidence>
<dbReference type="OrthoDB" id="9764193at2"/>
<dbReference type="GO" id="GO:0016020">
    <property type="term" value="C:membrane"/>
    <property type="evidence" value="ECO:0007669"/>
    <property type="project" value="UniProtKB-SubCell"/>
</dbReference>
<proteinExistence type="inferred from homology"/>
<evidence type="ECO:0000256" key="4">
    <source>
        <dbReference type="ARBA" id="ARBA00022692"/>
    </source>
</evidence>
<evidence type="ECO:0000256" key="2">
    <source>
        <dbReference type="ARBA" id="ARBA00007015"/>
    </source>
</evidence>
<evidence type="ECO:0000256" key="7">
    <source>
        <dbReference type="SAM" id="Phobius"/>
    </source>
</evidence>
<evidence type="ECO:0000256" key="1">
    <source>
        <dbReference type="ARBA" id="ARBA00004141"/>
    </source>
</evidence>
<evidence type="ECO:0000313" key="9">
    <source>
        <dbReference type="Proteomes" id="UP000094472"/>
    </source>
</evidence>
<dbReference type="PANTHER" id="PTHR31585">
    <property type="entry name" value="FOLATE-BIOPTERIN TRANSPORTER 1, CHLOROPLASTIC"/>
    <property type="match status" value="1"/>
</dbReference>
<evidence type="ECO:0000256" key="3">
    <source>
        <dbReference type="ARBA" id="ARBA00022448"/>
    </source>
</evidence>
<dbReference type="Proteomes" id="UP000094472">
    <property type="component" value="Unassembled WGS sequence"/>
</dbReference>
<feature type="transmembrane region" description="Helical" evidence="7">
    <location>
        <begin position="272"/>
        <end position="289"/>
    </location>
</feature>
<accession>A0A1E3VVS6</accession>
<protein>
    <recommendedName>
        <fullName evidence="10">Major facilitator superfamily (MFS) profile domain-containing protein</fullName>
    </recommendedName>
</protein>
<comment type="similarity">
    <text evidence="2">Belongs to the major facilitator superfamily. Folate-biopterin transporter (TC 2.A.71) family.</text>
</comment>
<feature type="transmembrane region" description="Helical" evidence="7">
    <location>
        <begin position="103"/>
        <end position="127"/>
    </location>
</feature>
<feature type="transmembrane region" description="Helical" evidence="7">
    <location>
        <begin position="301"/>
        <end position="322"/>
    </location>
</feature>
<name>A0A1E3VVS6_9HYPH</name>
<reference evidence="8 9" key="1">
    <citation type="journal article" date="2016" name="Environ. Microbiol.">
        <title>New Methyloceanibacter diversity from North Sea sediments includes methanotroph containing solely the soluble methane monooxygenase.</title>
        <authorList>
            <person name="Vekeman B."/>
            <person name="Kerckhof F.M."/>
            <person name="Cremers G."/>
            <person name="de Vos P."/>
            <person name="Vandamme P."/>
            <person name="Boon N."/>
            <person name="Op den Camp H.J."/>
            <person name="Heylen K."/>
        </authorList>
    </citation>
    <scope>NUCLEOTIDE SEQUENCE [LARGE SCALE GENOMIC DNA]</scope>
    <source>
        <strain evidence="8 9">R-67175</strain>
    </source>
</reference>
<dbReference type="PANTHER" id="PTHR31585:SF0">
    <property type="entry name" value="FOLATE-BIOPTERIN TRANSPORTER 1, CHLOROPLASTIC"/>
    <property type="match status" value="1"/>
</dbReference>
<dbReference type="RefSeq" id="WP_069441728.1">
    <property type="nucleotide sequence ID" value="NZ_LPWF01000025.1"/>
</dbReference>
<feature type="transmembrane region" description="Helical" evidence="7">
    <location>
        <begin position="216"/>
        <end position="235"/>
    </location>
</feature>
<dbReference type="SUPFAM" id="SSF103473">
    <property type="entry name" value="MFS general substrate transporter"/>
    <property type="match status" value="1"/>
</dbReference>
<feature type="transmembrane region" description="Helical" evidence="7">
    <location>
        <begin position="133"/>
        <end position="154"/>
    </location>
</feature>
<evidence type="ECO:0008006" key="10">
    <source>
        <dbReference type="Google" id="ProtNLM"/>
    </source>
</evidence>
<keyword evidence="5 7" id="KW-1133">Transmembrane helix</keyword>
<dbReference type="EMBL" id="LPWF01000025">
    <property type="protein sequence ID" value="ODR97638.1"/>
    <property type="molecule type" value="Genomic_DNA"/>
</dbReference>
<sequence>MTSASPSPSATEAPALLGKLKAALITPIRAMRLRYLPLLMIYYAYGALGLVAIAEAFWVKDALSFTPAELAAIGVWLTLPWTIKMVFGQLADSVPILGSQRRVYVVIGASLVASGLVLMAGAAGGWIDFAGKNALYVTAQLLIVVGVVLQDVIADAMTTEVVERVLPDGTPKPKAELERELGLVQVLGRLALWSGILSVSGLSGWLAQIYSYETVFLLGLAIPAISLTGAMLVRLDGAERKPIDWRILGGGLVFGAVVLAIGLGGLPLGQELVFLISLTVIAAMLYRIAEDLDEAHRKRIFYAALVIFLFRSAPGVGEGYRWFTIDMLGFDEAFYGTLAQIGAGLALAGAWLFSDVITRKPIAKVLLWLTVIGTVLALPNIALTLRFDEWTQEHLGFGARAIASSTPPRNRPSPSSA</sequence>
<dbReference type="AlphaFoldDB" id="A0A1E3VVS6"/>
<feature type="transmembrane region" description="Helical" evidence="7">
    <location>
        <begin position="247"/>
        <end position="266"/>
    </location>
</feature>
<evidence type="ECO:0000256" key="6">
    <source>
        <dbReference type="ARBA" id="ARBA00023136"/>
    </source>
</evidence>
<keyword evidence="4 7" id="KW-0812">Transmembrane</keyword>
<feature type="transmembrane region" description="Helical" evidence="7">
    <location>
        <begin position="334"/>
        <end position="353"/>
    </location>
</feature>
<evidence type="ECO:0000256" key="5">
    <source>
        <dbReference type="ARBA" id="ARBA00022989"/>
    </source>
</evidence>
<organism evidence="8 9">
    <name type="scientific">Methyloceanibacter superfactus</name>
    <dbReference type="NCBI Taxonomy" id="1774969"/>
    <lineage>
        <taxon>Bacteria</taxon>
        <taxon>Pseudomonadati</taxon>
        <taxon>Pseudomonadota</taxon>
        <taxon>Alphaproteobacteria</taxon>
        <taxon>Hyphomicrobiales</taxon>
        <taxon>Hyphomicrobiaceae</taxon>
        <taxon>Methyloceanibacter</taxon>
    </lineage>
</organism>